<dbReference type="OrthoDB" id="9801496at2"/>
<dbReference type="InterPro" id="IPR001268">
    <property type="entry name" value="NADH_UbQ_OxRdtase_30kDa_su"/>
</dbReference>
<dbReference type="Gene3D" id="3.30.460.80">
    <property type="entry name" value="NADH:ubiquinone oxidoreductase, 30kDa subunit"/>
    <property type="match status" value="1"/>
</dbReference>
<dbReference type="PANTHER" id="PTHR43485:SF1">
    <property type="entry name" value="FORMATE HYDROGENLYASE SUBUNIT 5-RELATED"/>
    <property type="match status" value="1"/>
</dbReference>
<evidence type="ECO:0000256" key="2">
    <source>
        <dbReference type="ARBA" id="ARBA00023027"/>
    </source>
</evidence>
<keyword evidence="1" id="KW-0560">Oxidoreductase</keyword>
<dbReference type="Proteomes" id="UP000006008">
    <property type="component" value="Unassembled WGS sequence"/>
</dbReference>
<dbReference type="AlphaFoldDB" id="G5HAE4"/>
<organism evidence="5 6">
    <name type="scientific">Alistipes indistinctus YIT 12060</name>
    <dbReference type="NCBI Taxonomy" id="742725"/>
    <lineage>
        <taxon>Bacteria</taxon>
        <taxon>Pseudomonadati</taxon>
        <taxon>Bacteroidota</taxon>
        <taxon>Bacteroidia</taxon>
        <taxon>Bacteroidales</taxon>
        <taxon>Rikenellaceae</taxon>
        <taxon>Alistipes</taxon>
    </lineage>
</organism>
<evidence type="ECO:0000256" key="1">
    <source>
        <dbReference type="ARBA" id="ARBA00023002"/>
    </source>
</evidence>
<dbReference type="STRING" id="742725.HMPREF9450_01609"/>
<dbReference type="EMBL" id="ADLD01000013">
    <property type="protein sequence ID" value="EHB91560.1"/>
    <property type="molecule type" value="Genomic_DNA"/>
</dbReference>
<feature type="domain" description="NADH:ubiquinone oxidoreductase 30kDa subunit" evidence="3">
    <location>
        <begin position="65"/>
        <end position="112"/>
    </location>
</feature>
<feature type="domain" description="NADH-quinone oxidoreductase subunit D" evidence="4">
    <location>
        <begin position="258"/>
        <end position="424"/>
    </location>
</feature>
<dbReference type="SUPFAM" id="SSF56762">
    <property type="entry name" value="HydB/Nqo4-like"/>
    <property type="match status" value="1"/>
</dbReference>
<reference evidence="5 6" key="1">
    <citation type="submission" date="2011-08" db="EMBL/GenBank/DDBJ databases">
        <title>The Genome Sequence of Alistipes indistinctus YIT 12060.</title>
        <authorList>
            <consortium name="The Broad Institute Genome Sequencing Platform"/>
            <person name="Earl A."/>
            <person name="Ward D."/>
            <person name="Feldgarden M."/>
            <person name="Gevers D."/>
            <person name="Morotomi M."/>
            <person name="Young S.K."/>
            <person name="Zeng Q."/>
            <person name="Gargeya S."/>
            <person name="Fitzgerald M."/>
            <person name="Haas B."/>
            <person name="Abouelleil A."/>
            <person name="Alvarado L."/>
            <person name="Arachchi H.M."/>
            <person name="Berlin A."/>
            <person name="Brown A."/>
            <person name="Chapman S.B."/>
            <person name="Chen Z."/>
            <person name="Dunbar C."/>
            <person name="Freedman E."/>
            <person name="Gearin G."/>
            <person name="Gellesch M."/>
            <person name="Goldberg J."/>
            <person name="Griggs A."/>
            <person name="Gujja S."/>
            <person name="Heiman D."/>
            <person name="Howarth C."/>
            <person name="Larson L."/>
            <person name="Lui A."/>
            <person name="MacDonald P.J.P."/>
            <person name="Montmayeur A."/>
            <person name="Murphy C."/>
            <person name="Neiman D."/>
            <person name="Pearson M."/>
            <person name="Priest M."/>
            <person name="Roberts A."/>
            <person name="Saif S."/>
            <person name="Shea T."/>
            <person name="Shenoy N."/>
            <person name="Sisk P."/>
            <person name="Stolte C."/>
            <person name="Sykes S."/>
            <person name="Wortman J."/>
            <person name="Nusbaum C."/>
            <person name="Birren B."/>
        </authorList>
    </citation>
    <scope>NUCLEOTIDE SEQUENCE [LARGE SCALE GENOMIC DNA]</scope>
    <source>
        <strain evidence="5 6">YIT 12060</strain>
    </source>
</reference>
<evidence type="ECO:0000313" key="6">
    <source>
        <dbReference type="Proteomes" id="UP000006008"/>
    </source>
</evidence>
<dbReference type="GO" id="GO:0048038">
    <property type="term" value="F:quinone binding"/>
    <property type="evidence" value="ECO:0007669"/>
    <property type="project" value="InterPro"/>
</dbReference>
<comment type="caution">
    <text evidence="5">The sequence shown here is derived from an EMBL/GenBank/DDBJ whole genome shotgun (WGS) entry which is preliminary data.</text>
</comment>
<dbReference type="InterPro" id="IPR029014">
    <property type="entry name" value="NiFe-Hase_large"/>
</dbReference>
<accession>G5HAE4</accession>
<dbReference type="InterPro" id="IPR001135">
    <property type="entry name" value="NADH_Q_OxRdtase_suD"/>
</dbReference>
<protein>
    <recommendedName>
        <fullName evidence="7">NADH-quinone oxidoreductase subunit D domain-containing protein</fullName>
    </recommendedName>
</protein>
<dbReference type="eggNOG" id="COG3262">
    <property type="taxonomic scope" value="Bacteria"/>
</dbReference>
<dbReference type="HOGENOM" id="CLU_015134_3_1_10"/>
<dbReference type="GO" id="GO:0051287">
    <property type="term" value="F:NAD binding"/>
    <property type="evidence" value="ECO:0007669"/>
    <property type="project" value="InterPro"/>
</dbReference>
<dbReference type="GO" id="GO:0016651">
    <property type="term" value="F:oxidoreductase activity, acting on NAD(P)H"/>
    <property type="evidence" value="ECO:0007669"/>
    <property type="project" value="InterPro"/>
</dbReference>
<dbReference type="eggNOG" id="COG3261">
    <property type="taxonomic scope" value="Bacteria"/>
</dbReference>
<dbReference type="InterPro" id="IPR037232">
    <property type="entry name" value="NADH_quin_OxRdtase_su_C/D-like"/>
</dbReference>
<name>G5HAE4_9BACT</name>
<dbReference type="Pfam" id="PF00346">
    <property type="entry name" value="Complex1_49kDa"/>
    <property type="match status" value="1"/>
</dbReference>
<proteinExistence type="predicted"/>
<dbReference type="Pfam" id="PF00329">
    <property type="entry name" value="Complex1_30kDa"/>
    <property type="match status" value="1"/>
</dbReference>
<dbReference type="PATRIC" id="fig|742725.3.peg.1701"/>
<evidence type="ECO:0008006" key="7">
    <source>
        <dbReference type="Google" id="ProtNLM"/>
    </source>
</evidence>
<evidence type="ECO:0000259" key="3">
    <source>
        <dbReference type="Pfam" id="PF00329"/>
    </source>
</evidence>
<evidence type="ECO:0000259" key="4">
    <source>
        <dbReference type="Pfam" id="PF00346"/>
    </source>
</evidence>
<sequence>MTSNRQGSVKLDAIPCFPYPEFLRGMHGYLRNEPCHLAAYFGMPSEEGLRLFCLVLDDASGKILIASSRLDPNDTSPLPSLTALYPAAHPFERELTEQYGICFADHPWNKPLRFAHDRADRSRTLNNYPFYAIRGQALHEVNVGPIHAGIIEPGCFRFICNGEQVIHLEIVLGFQHRGIERLICGTPNRLRQSVLSESIAGDSVVAHALAYAEVAEGLGEPGLEFDPAANDLGIERTVALEMERIAMHLADTGALCMDIGYQLGQVACEALRTIVINTTQRWCGNRFAKGLIRFGGTHYPLTDDLKMLVLKNLNEVETRYAEVVHSLEGTSSVLARFEDCGVVTRTQALRIGAVGMAARASGLVRDIRQTHPRGAYGKLIAHDPVAENSGDVYARLRVRMREVAQSAGYVRTLLDTLDCGMRVASLPDYRMALESDALAFSLVEGWRGEVCHVGITGSDGQFRQYKICDPSLHNWTALALSVRGAGISDFPICNKSFNLSYCGHDL</sequence>
<keyword evidence="2" id="KW-0520">NAD</keyword>
<dbReference type="InterPro" id="IPR052197">
    <property type="entry name" value="ComplexI_49kDa-like"/>
</dbReference>
<dbReference type="Gene3D" id="1.10.645.10">
    <property type="entry name" value="Cytochrome-c3 Hydrogenase, chain B"/>
    <property type="match status" value="1"/>
</dbReference>
<dbReference type="GO" id="GO:0008137">
    <property type="term" value="F:NADH dehydrogenase (ubiquinone) activity"/>
    <property type="evidence" value="ECO:0007669"/>
    <property type="project" value="InterPro"/>
</dbReference>
<keyword evidence="6" id="KW-1185">Reference proteome</keyword>
<gene>
    <name evidence="5" type="ORF">HMPREF9450_01609</name>
</gene>
<dbReference type="SUPFAM" id="SSF143243">
    <property type="entry name" value="Nqo5-like"/>
    <property type="match status" value="1"/>
</dbReference>
<evidence type="ECO:0000313" key="5">
    <source>
        <dbReference type="EMBL" id="EHB91560.1"/>
    </source>
</evidence>
<dbReference type="PANTHER" id="PTHR43485">
    <property type="entry name" value="HYDROGENASE-4 COMPONENT G"/>
    <property type="match status" value="1"/>
</dbReference>